<accession>A0A0B6X0Z1</accession>
<reference evidence="2 3" key="2">
    <citation type="submission" date="2015-01" db="EMBL/GenBank/DDBJ databases">
        <title>Complete genome sequence of Pyrinomonas methylaliphatogenes type strain K22T.</title>
        <authorList>
            <person name="Lee K.C.Y."/>
            <person name="Power J.F."/>
            <person name="Dunfield P.F."/>
            <person name="Morgan X.C."/>
            <person name="Huttenhower C."/>
            <person name="Stott M.B."/>
        </authorList>
    </citation>
    <scope>NUCLEOTIDE SEQUENCE [LARGE SCALE GENOMIC DNA]</scope>
    <source>
        <strain evidence="2 3">K22</strain>
    </source>
</reference>
<dbReference type="RefSeq" id="WP_041977210.1">
    <property type="nucleotide sequence ID" value="NZ_CBXV010000007.1"/>
</dbReference>
<feature type="domain" description="eCIS core" evidence="1">
    <location>
        <begin position="29"/>
        <end position="88"/>
    </location>
</feature>
<dbReference type="InterPro" id="IPR025295">
    <property type="entry name" value="eCIS_core_dom"/>
</dbReference>
<dbReference type="STRING" id="454194.PYK22_02239"/>
<dbReference type="OrthoDB" id="5513625at2"/>
<reference evidence="2 3" key="1">
    <citation type="submission" date="2013-12" db="EMBL/GenBank/DDBJ databases">
        <authorList>
            <person name="Stott M."/>
        </authorList>
    </citation>
    <scope>NUCLEOTIDE SEQUENCE [LARGE SCALE GENOMIC DNA]</scope>
    <source>
        <strain evidence="2 3">K22</strain>
    </source>
</reference>
<dbReference type="Pfam" id="PF13699">
    <property type="entry name" value="eCIS_core"/>
    <property type="match status" value="1"/>
</dbReference>
<dbReference type="AlphaFoldDB" id="A0A0B6X0Z1"/>
<keyword evidence="3" id="KW-1185">Reference proteome</keyword>
<evidence type="ECO:0000313" key="3">
    <source>
        <dbReference type="Proteomes" id="UP000031518"/>
    </source>
</evidence>
<evidence type="ECO:0000259" key="1">
    <source>
        <dbReference type="Pfam" id="PF13699"/>
    </source>
</evidence>
<name>A0A0B6X0Z1_9BACT</name>
<sequence>MRLARSSHERIERFLREHLHDPDLALPPLCIHTGPLAKLMTRAMRAGGLTLGRHIFISPQLVRRDVDGRWLVPGWLIAHEAIHVLQFERMGWIKLALSYVSTYGREFIRRRSFGAASRRAAYVSVPEERAAYAAMEAFLRWREAERAERIKSR</sequence>
<dbReference type="EMBL" id="CBXV010000007">
    <property type="protein sequence ID" value="CDM66224.1"/>
    <property type="molecule type" value="Genomic_DNA"/>
</dbReference>
<proteinExistence type="predicted"/>
<evidence type="ECO:0000313" key="2">
    <source>
        <dbReference type="EMBL" id="CDM66224.1"/>
    </source>
</evidence>
<organism evidence="2 3">
    <name type="scientific">Pyrinomonas methylaliphatogenes</name>
    <dbReference type="NCBI Taxonomy" id="454194"/>
    <lineage>
        <taxon>Bacteria</taxon>
        <taxon>Pseudomonadati</taxon>
        <taxon>Acidobacteriota</taxon>
        <taxon>Blastocatellia</taxon>
        <taxon>Blastocatellales</taxon>
        <taxon>Pyrinomonadaceae</taxon>
        <taxon>Pyrinomonas</taxon>
    </lineage>
</organism>
<dbReference type="Proteomes" id="UP000031518">
    <property type="component" value="Unassembled WGS sequence"/>
</dbReference>
<gene>
    <name evidence="2" type="ORF">PYK22_02239</name>
</gene>
<protein>
    <recommendedName>
        <fullName evidence="1">eCIS core domain-containing protein</fullName>
    </recommendedName>
</protein>